<feature type="signal peptide" evidence="1">
    <location>
        <begin position="1"/>
        <end position="20"/>
    </location>
</feature>
<dbReference type="STRING" id="1197477.IA57_11425"/>
<evidence type="ECO:0008006" key="4">
    <source>
        <dbReference type="Google" id="ProtNLM"/>
    </source>
</evidence>
<dbReference type="Proteomes" id="UP000028521">
    <property type="component" value="Unassembled WGS sequence"/>
</dbReference>
<reference evidence="3" key="2">
    <citation type="submission" date="2014-07" db="EMBL/GenBank/DDBJ databases">
        <title>Genome sequence of Mangrovimonas yunxiaonensis.</title>
        <authorList>
            <person name="Li Y."/>
            <person name="Zheng T."/>
        </authorList>
    </citation>
    <scope>NUCLEOTIDE SEQUENCE [LARGE SCALE GENOMIC DNA]</scope>
    <source>
        <strain evidence="3">LY01</strain>
    </source>
</reference>
<dbReference type="eggNOG" id="ENOG502ZYAH">
    <property type="taxonomic scope" value="Bacteria"/>
</dbReference>
<dbReference type="AlphaFoldDB" id="A0A084THV7"/>
<reference evidence="2 3" key="1">
    <citation type="journal article" date="2014" name="Genome Announc.">
        <title>Draft Genome Sequence of the Algicidal Bacterium Mangrovimonas yunxiaonensis Strain LY01.</title>
        <authorList>
            <person name="Li Y."/>
            <person name="Zhu H."/>
            <person name="Li C."/>
            <person name="Zhang H."/>
            <person name="Chen Z."/>
            <person name="Zheng W."/>
            <person name="Xu H."/>
            <person name="Zheng T."/>
        </authorList>
    </citation>
    <scope>NUCLEOTIDE SEQUENCE [LARGE SCALE GENOMIC DNA]</scope>
    <source>
        <strain evidence="2 3">LY01</strain>
    </source>
</reference>
<accession>A0A084THV7</accession>
<organism evidence="2 3">
    <name type="scientific">Mangrovimonas yunxiaonensis</name>
    <dbReference type="NCBI Taxonomy" id="1197477"/>
    <lineage>
        <taxon>Bacteria</taxon>
        <taxon>Pseudomonadati</taxon>
        <taxon>Bacteroidota</taxon>
        <taxon>Flavobacteriia</taxon>
        <taxon>Flavobacteriales</taxon>
        <taxon>Flavobacteriaceae</taxon>
        <taxon>Mangrovimonas</taxon>
    </lineage>
</organism>
<protein>
    <recommendedName>
        <fullName evidence="4">OstA family protein</fullName>
    </recommendedName>
</protein>
<feature type="chain" id="PRO_5001782521" description="OstA family protein" evidence="1">
    <location>
        <begin position="21"/>
        <end position="214"/>
    </location>
</feature>
<proteinExistence type="predicted"/>
<gene>
    <name evidence="2" type="ORF">IA57_11425</name>
</gene>
<dbReference type="EMBL" id="JPFK01000008">
    <property type="protein sequence ID" value="KFB00293.1"/>
    <property type="molecule type" value="Genomic_DNA"/>
</dbReference>
<evidence type="ECO:0000313" key="2">
    <source>
        <dbReference type="EMBL" id="KFB00293.1"/>
    </source>
</evidence>
<evidence type="ECO:0000313" key="3">
    <source>
        <dbReference type="Proteomes" id="UP000028521"/>
    </source>
</evidence>
<evidence type="ECO:0000256" key="1">
    <source>
        <dbReference type="SAM" id="SignalP"/>
    </source>
</evidence>
<keyword evidence="1" id="KW-0732">Signal</keyword>
<sequence length="214" mass="24202">MKKLGLLFAAMLLGIAFASAAESNFVKQAKTLDGNTRYSHAQPIMFLERGIEFLVFPDGSFDFNTHTRGNNDQGDVYYRTRRSSVNVTFGAPRTAVSGHIHYSQPQAGVIVEHDRDGKVRRIGNVFINYDRQGRIKRAGSVYMSYQRGNGRLIQIGGLTVRFNGQGELVHSRGAINQYNTGFSYISDDDFGHDTWHDDDVYYYKTKKDKVKKSK</sequence>
<name>A0A084THV7_9FLAO</name>
<dbReference type="OrthoDB" id="750023at2"/>
<keyword evidence="3" id="KW-1185">Reference proteome</keyword>
<comment type="caution">
    <text evidence="2">The sequence shown here is derived from an EMBL/GenBank/DDBJ whole genome shotgun (WGS) entry which is preliminary data.</text>
</comment>
<dbReference type="RefSeq" id="WP_036123520.1">
    <property type="nucleotide sequence ID" value="NZ_BMET01000003.1"/>
</dbReference>